<keyword evidence="4 7" id="KW-0067">ATP-binding</keyword>
<dbReference type="GO" id="GO:0005524">
    <property type="term" value="F:ATP binding"/>
    <property type="evidence" value="ECO:0007669"/>
    <property type="project" value="UniProtKB-UniRule"/>
</dbReference>
<keyword evidence="3 7" id="KW-0547">Nucleotide-binding</keyword>
<sequence>MTSRMPSVPGDLTRLGFADSRRALDLLADPVLAPLVHDRERVEAEGLAVSLSRVADPDQALLALVRLMESVRAPAHDPVRAELVTALSQPGRSRDRLFAVLGASTALGDHLVARPEHWSAVTNAFPLEVEERIDLLVGAVTSPAGGTSPEDALRIEYRRQLLGIAALDVSRPEPQARLPETAAALADLAEAALEAGLTIARSAVGDEADTCRFAVIGMGKTGGRELNYISDVDVIFVAEPAEGVEEDAALAVATDLATRLIRICSTQTAAGALWQVDPALRPEGKNGPLVRTLESHVSYYERWAKTWEFQALLKARPVAGDRALGRAYVEAVAPFVWSAASRENFVEDVQTMRRRVEENVPAGEADRQIKLGPGGLRDVEFSVQLLQLVHGRADRSLRSGTTLTALSALSQGGYVGREDAHTLETAYRLLRTLEHRIQLHRMRRTHLMPTAPADLRRLGRALGHQRDPEDSVVAQWRTAAREVRRLHQRIFYRPLLSAVARLGPDEVRLTPEAARERLAALGFRDPKGALRHLEALSDGVSRRAAIQRQLLPVMLGWFADEADPDAGLLAFRRISDELGTTPWFLRLLRDEGSAAERLAHTLGRSRYAAELLEQGPESVQFLGDTNGLRPRSRDDVQGRMRAAARRKDAPEQAVLAARAVRRSELFRLAVASLLGHLTLDDLGRALADVNGALIDVTLDVVLEGVEAQSGEPPLSRHLVVGMGRLGGGEAAFGSDADVLFVHDPRDGVDGRAAQEQALEVVKELIRLLGLAAPDPRLEVDAGLRPEGKNGPLTRSLESYRAYYERWSLVWESQALLRAAPVAGDRDLGSDFLELIDPLRWPEGGLDAGQIREIRTLKARMESERLPRGADRKAHFKLGHGGLSDVEWCAQILQLQHAHAHEGLRTTSTLGALAAAEAAGLLDAEDATALAESWRLASQMRNAGLLSRGRPVDSVPSDLRDADGMARIMGLPPRSGQELANRYRRVARRARHAAEKVFYGDAT</sequence>
<feature type="region of interest" description="Adenylyl transferase" evidence="7">
    <location>
        <begin position="503"/>
        <end position="1002"/>
    </location>
</feature>
<dbReference type="SUPFAM" id="SSF81301">
    <property type="entry name" value="Nucleotidyltransferase"/>
    <property type="match status" value="2"/>
</dbReference>
<evidence type="ECO:0000259" key="9">
    <source>
        <dbReference type="Pfam" id="PF08335"/>
    </source>
</evidence>
<name>A0A0A0JPC0_9MICO</name>
<gene>
    <name evidence="7" type="primary">glnE</name>
    <name evidence="10" type="ORF">N803_00165</name>
</gene>
<dbReference type="GO" id="GO:0008882">
    <property type="term" value="F:[glutamate-ammonia-ligase] adenylyltransferase activity"/>
    <property type="evidence" value="ECO:0007669"/>
    <property type="project" value="UniProtKB-UniRule"/>
</dbReference>
<dbReference type="GO" id="GO:0000287">
    <property type="term" value="F:magnesium ion binding"/>
    <property type="evidence" value="ECO:0007669"/>
    <property type="project" value="UniProtKB-UniRule"/>
</dbReference>
<dbReference type="Pfam" id="PF08335">
    <property type="entry name" value="GlnD_UR_UTase"/>
    <property type="match status" value="2"/>
</dbReference>
<evidence type="ECO:0000256" key="5">
    <source>
        <dbReference type="ARBA" id="ARBA00022842"/>
    </source>
</evidence>
<feature type="domain" description="Glutamate-ammonia ligase adenylyltransferase repeated" evidence="8">
    <location>
        <begin position="96"/>
        <end position="327"/>
    </location>
</feature>
<dbReference type="Pfam" id="PF03710">
    <property type="entry name" value="GlnE"/>
    <property type="match status" value="2"/>
</dbReference>
<dbReference type="Gene3D" id="1.20.120.330">
    <property type="entry name" value="Nucleotidyltransferases domain 2"/>
    <property type="match status" value="2"/>
</dbReference>
<dbReference type="InterPro" id="IPR023057">
    <property type="entry name" value="GlnE"/>
</dbReference>
<dbReference type="InterPro" id="IPR005190">
    <property type="entry name" value="GlnE_rpt_dom"/>
</dbReference>
<keyword evidence="6 7" id="KW-0511">Multifunctional enzyme</keyword>
<dbReference type="STRING" id="1385521.N803_00165"/>
<dbReference type="AlphaFoldDB" id="A0A0A0JPC0"/>
<comment type="similarity">
    <text evidence="7">Belongs to the GlnE family.</text>
</comment>
<evidence type="ECO:0000313" key="10">
    <source>
        <dbReference type="EMBL" id="KGN38983.1"/>
    </source>
</evidence>
<dbReference type="GO" id="GO:0047388">
    <property type="term" value="F:[glutamine synthetase]-adenylyl-L-tyrosine phosphorylase activity"/>
    <property type="evidence" value="ECO:0007669"/>
    <property type="project" value="UniProtKB-EC"/>
</dbReference>
<feature type="domain" description="Glutamate-ammonia ligase adenylyltransferase repeated" evidence="8">
    <location>
        <begin position="596"/>
        <end position="833"/>
    </location>
</feature>
<dbReference type="EMBL" id="AVPK01000001">
    <property type="protein sequence ID" value="KGN38983.1"/>
    <property type="molecule type" value="Genomic_DNA"/>
</dbReference>
<keyword evidence="11" id="KW-1185">Reference proteome</keyword>
<comment type="caution">
    <text evidence="10">The sequence shown here is derived from an EMBL/GenBank/DDBJ whole genome shotgun (WGS) entry which is preliminary data.</text>
</comment>
<dbReference type="GO" id="GO:0005829">
    <property type="term" value="C:cytosol"/>
    <property type="evidence" value="ECO:0007669"/>
    <property type="project" value="TreeGrafter"/>
</dbReference>
<accession>A0A0A0JPC0</accession>
<comment type="catalytic activity">
    <reaction evidence="7">
        <text>[glutamine synthetase]-L-tyrosine + ATP = [glutamine synthetase]-O(4)-(5'-adenylyl)-L-tyrosine + diphosphate</text>
        <dbReference type="Rhea" id="RHEA:18589"/>
        <dbReference type="Rhea" id="RHEA-COMP:10660"/>
        <dbReference type="Rhea" id="RHEA-COMP:10661"/>
        <dbReference type="ChEBI" id="CHEBI:30616"/>
        <dbReference type="ChEBI" id="CHEBI:33019"/>
        <dbReference type="ChEBI" id="CHEBI:46858"/>
        <dbReference type="ChEBI" id="CHEBI:83624"/>
        <dbReference type="EC" id="2.7.7.42"/>
    </reaction>
</comment>
<evidence type="ECO:0000313" key="11">
    <source>
        <dbReference type="Proteomes" id="UP000030011"/>
    </source>
</evidence>
<dbReference type="InterPro" id="IPR043519">
    <property type="entry name" value="NT_sf"/>
</dbReference>
<dbReference type="CDD" id="cd05401">
    <property type="entry name" value="NT_GlnE_GlnD_like"/>
    <property type="match status" value="2"/>
</dbReference>
<feature type="region of interest" description="Adenylyl removase" evidence="7">
    <location>
        <begin position="1"/>
        <end position="495"/>
    </location>
</feature>
<dbReference type="GO" id="GO:0000820">
    <property type="term" value="P:regulation of glutamine family amino acid metabolic process"/>
    <property type="evidence" value="ECO:0007669"/>
    <property type="project" value="UniProtKB-UniRule"/>
</dbReference>
<dbReference type="SUPFAM" id="SSF81593">
    <property type="entry name" value="Nucleotidyltransferase substrate binding subunit/domain"/>
    <property type="match status" value="2"/>
</dbReference>
<dbReference type="Gene3D" id="3.30.460.10">
    <property type="entry name" value="Beta Polymerase, domain 2"/>
    <property type="match status" value="2"/>
</dbReference>
<evidence type="ECO:0000256" key="7">
    <source>
        <dbReference type="HAMAP-Rule" id="MF_00802"/>
    </source>
</evidence>
<dbReference type="EC" id="2.7.7.42" evidence="7"/>
<dbReference type="EC" id="2.7.7.89" evidence="7"/>
<dbReference type="eggNOG" id="COG1391">
    <property type="taxonomic scope" value="Bacteria"/>
</dbReference>
<proteinExistence type="inferred from homology"/>
<dbReference type="Proteomes" id="UP000030011">
    <property type="component" value="Unassembled WGS sequence"/>
</dbReference>
<reference evidence="10 11" key="1">
    <citation type="submission" date="2013-08" db="EMBL/GenBank/DDBJ databases">
        <title>The genome sequence of Knoellia subterranea.</title>
        <authorList>
            <person name="Zhu W."/>
            <person name="Wang G."/>
        </authorList>
    </citation>
    <scope>NUCLEOTIDE SEQUENCE [LARGE SCALE GENOMIC DNA]</scope>
    <source>
        <strain evidence="10 11">KCTC 19937</strain>
    </source>
</reference>
<keyword evidence="2 7" id="KW-0548">Nucleotidyltransferase</keyword>
<feature type="domain" description="PII-uridylyltransferase/Glutamine-synthetase adenylyltransferase" evidence="9">
    <location>
        <begin position="856"/>
        <end position="997"/>
    </location>
</feature>
<dbReference type="PANTHER" id="PTHR30621">
    <property type="entry name" value="GLUTAMINE SYNTHETASE ADENYLYLTRANSFERASE"/>
    <property type="match status" value="1"/>
</dbReference>
<dbReference type="HAMAP" id="MF_00802">
    <property type="entry name" value="GlnE"/>
    <property type="match status" value="1"/>
</dbReference>
<organism evidence="10 11">
    <name type="scientific">Knoellia subterranea KCTC 19937</name>
    <dbReference type="NCBI Taxonomy" id="1385521"/>
    <lineage>
        <taxon>Bacteria</taxon>
        <taxon>Bacillati</taxon>
        <taxon>Actinomycetota</taxon>
        <taxon>Actinomycetes</taxon>
        <taxon>Micrococcales</taxon>
        <taxon>Intrasporangiaceae</taxon>
        <taxon>Knoellia</taxon>
    </lineage>
</organism>
<evidence type="ECO:0000256" key="2">
    <source>
        <dbReference type="ARBA" id="ARBA00022695"/>
    </source>
</evidence>
<comment type="catalytic activity">
    <reaction evidence="7">
        <text>[glutamine synthetase]-O(4)-(5'-adenylyl)-L-tyrosine + phosphate = [glutamine synthetase]-L-tyrosine + ADP</text>
        <dbReference type="Rhea" id="RHEA:43716"/>
        <dbReference type="Rhea" id="RHEA-COMP:10660"/>
        <dbReference type="Rhea" id="RHEA-COMP:10661"/>
        <dbReference type="ChEBI" id="CHEBI:43474"/>
        <dbReference type="ChEBI" id="CHEBI:46858"/>
        <dbReference type="ChEBI" id="CHEBI:83624"/>
        <dbReference type="ChEBI" id="CHEBI:456216"/>
        <dbReference type="EC" id="2.7.7.89"/>
    </reaction>
</comment>
<evidence type="ECO:0000259" key="8">
    <source>
        <dbReference type="Pfam" id="PF03710"/>
    </source>
</evidence>
<evidence type="ECO:0000256" key="6">
    <source>
        <dbReference type="ARBA" id="ARBA00023268"/>
    </source>
</evidence>
<evidence type="ECO:0000256" key="3">
    <source>
        <dbReference type="ARBA" id="ARBA00022741"/>
    </source>
</evidence>
<dbReference type="PANTHER" id="PTHR30621:SF0">
    <property type="entry name" value="BIFUNCTIONAL GLUTAMINE SYNTHETASE ADENYLYLTRANSFERASE_ADENYLYL-REMOVING ENZYME"/>
    <property type="match status" value="1"/>
</dbReference>
<feature type="domain" description="PII-uridylyltransferase/Glutamine-synthetase adenylyltransferase" evidence="9">
    <location>
        <begin position="351"/>
        <end position="491"/>
    </location>
</feature>
<evidence type="ECO:0000256" key="4">
    <source>
        <dbReference type="ARBA" id="ARBA00022840"/>
    </source>
</evidence>
<keyword evidence="5 7" id="KW-0460">Magnesium</keyword>
<comment type="function">
    <text evidence="7">Involved in the regulation of glutamine synthetase GlnA, a key enzyme in the process to assimilate ammonia. When cellular nitrogen levels are high, the C-terminal adenylyl transferase (AT) inactivates GlnA by covalent transfer of an adenylyl group from ATP to specific tyrosine residue of GlnA, thus reducing its activity. Conversely, when nitrogen levels are low, the N-terminal adenylyl removase (AR) activates GlnA by removing the adenylyl group by phosphorolysis, increasing its activity. The regulatory region of GlnE binds the signal transduction protein PII (GlnB) which indicates the nitrogen status of the cell.</text>
</comment>
<protein>
    <recommendedName>
        <fullName evidence="7">Bifunctional glutamine synthetase adenylyltransferase/adenylyl-removing enzyme</fullName>
    </recommendedName>
    <alternativeName>
        <fullName evidence="7">ATP:glutamine synthetase adenylyltransferase</fullName>
    </alternativeName>
    <alternativeName>
        <fullName evidence="7">ATase</fullName>
    </alternativeName>
    <domain>
        <recommendedName>
            <fullName evidence="7">Glutamine synthetase adenylyl-L-tyrosine phosphorylase</fullName>
            <ecNumber evidence="7">2.7.7.89</ecNumber>
        </recommendedName>
        <alternativeName>
            <fullName evidence="7">Adenylyl removase</fullName>
            <shortName evidence="7">AR</shortName>
            <shortName evidence="7">AT-N</shortName>
        </alternativeName>
    </domain>
    <domain>
        <recommendedName>
            <fullName evidence="7">Glutamine synthetase adenylyl transferase</fullName>
            <ecNumber evidence="7">2.7.7.42</ecNumber>
        </recommendedName>
        <alternativeName>
            <fullName evidence="7">Adenylyl transferase</fullName>
            <shortName evidence="7">AT</shortName>
            <shortName evidence="7">AT-C</shortName>
        </alternativeName>
    </domain>
</protein>
<dbReference type="NCBIfam" id="NF010707">
    <property type="entry name" value="PRK14109.1"/>
    <property type="match status" value="1"/>
</dbReference>
<keyword evidence="1 7" id="KW-0808">Transferase</keyword>
<evidence type="ECO:0000256" key="1">
    <source>
        <dbReference type="ARBA" id="ARBA00022679"/>
    </source>
</evidence>
<dbReference type="InterPro" id="IPR013546">
    <property type="entry name" value="PII_UdlTrfase/GS_AdlTrfase"/>
</dbReference>
<comment type="cofactor">
    <cofactor evidence="7">
        <name>Mg(2+)</name>
        <dbReference type="ChEBI" id="CHEBI:18420"/>
    </cofactor>
</comment>